<dbReference type="PANTHER" id="PTHR43176">
    <property type="entry name" value="3-HYDROXYISOBUTYRYL-COA HYDROLASE-RELATED"/>
    <property type="match status" value="1"/>
</dbReference>
<name>A0ABW6EIC3_9ACTN</name>
<feature type="region of interest" description="Disordered" evidence="4">
    <location>
        <begin position="346"/>
        <end position="376"/>
    </location>
</feature>
<evidence type="ECO:0000256" key="3">
    <source>
        <dbReference type="ARBA" id="ARBA00022801"/>
    </source>
</evidence>
<keyword evidence="3" id="KW-0378">Hydrolase</keyword>
<dbReference type="Pfam" id="PF16113">
    <property type="entry name" value="ECH_2"/>
    <property type="match status" value="1"/>
</dbReference>
<keyword evidence="7" id="KW-1185">Reference proteome</keyword>
<dbReference type="Proteomes" id="UP001598251">
    <property type="component" value="Unassembled WGS sequence"/>
</dbReference>
<comment type="caution">
    <text evidence="6">The sequence shown here is derived from an EMBL/GenBank/DDBJ whole genome shotgun (WGS) entry which is preliminary data.</text>
</comment>
<dbReference type="CDD" id="cd06558">
    <property type="entry name" value="crotonase-like"/>
    <property type="match status" value="1"/>
</dbReference>
<evidence type="ECO:0000256" key="4">
    <source>
        <dbReference type="SAM" id="MobiDB-lite"/>
    </source>
</evidence>
<proteinExistence type="predicted"/>
<organism evidence="6 7">
    <name type="scientific">Streptomyces sindenensis</name>
    <dbReference type="NCBI Taxonomy" id="67363"/>
    <lineage>
        <taxon>Bacteria</taxon>
        <taxon>Bacillati</taxon>
        <taxon>Actinomycetota</taxon>
        <taxon>Actinomycetes</taxon>
        <taxon>Kitasatosporales</taxon>
        <taxon>Streptomycetaceae</taxon>
        <taxon>Streptomyces</taxon>
    </lineage>
</organism>
<dbReference type="Gene3D" id="3.90.226.10">
    <property type="entry name" value="2-enoyl-CoA Hydratase, Chain A, domain 1"/>
    <property type="match status" value="1"/>
</dbReference>
<evidence type="ECO:0000259" key="5">
    <source>
        <dbReference type="Pfam" id="PF16113"/>
    </source>
</evidence>
<dbReference type="InterPro" id="IPR045004">
    <property type="entry name" value="ECH_dom"/>
</dbReference>
<evidence type="ECO:0000256" key="1">
    <source>
        <dbReference type="ARBA" id="ARBA00001709"/>
    </source>
</evidence>
<dbReference type="InterPro" id="IPR032259">
    <property type="entry name" value="HIBYL-CoA-H"/>
</dbReference>
<evidence type="ECO:0000313" key="7">
    <source>
        <dbReference type="Proteomes" id="UP001598251"/>
    </source>
</evidence>
<reference evidence="6 7" key="1">
    <citation type="submission" date="2024-09" db="EMBL/GenBank/DDBJ databases">
        <title>The Natural Products Discovery Center: Release of the First 8490 Sequenced Strains for Exploring Actinobacteria Biosynthetic Diversity.</title>
        <authorList>
            <person name="Kalkreuter E."/>
            <person name="Kautsar S.A."/>
            <person name="Yang D."/>
            <person name="Bader C.D."/>
            <person name="Teijaro C.N."/>
            <person name="Fluegel L."/>
            <person name="Davis C.M."/>
            <person name="Simpson J.R."/>
            <person name="Lauterbach L."/>
            <person name="Steele A.D."/>
            <person name="Gui C."/>
            <person name="Meng S."/>
            <person name="Li G."/>
            <person name="Viehrig K."/>
            <person name="Ye F."/>
            <person name="Su P."/>
            <person name="Kiefer A.F."/>
            <person name="Nichols A."/>
            <person name="Cepeda A.J."/>
            <person name="Yan W."/>
            <person name="Fan B."/>
            <person name="Jiang Y."/>
            <person name="Adhikari A."/>
            <person name="Zheng C.-J."/>
            <person name="Schuster L."/>
            <person name="Cowan T.M."/>
            <person name="Smanski M.J."/>
            <person name="Chevrette M.G."/>
            <person name="De Carvalho L.P.S."/>
            <person name="Shen B."/>
        </authorList>
    </citation>
    <scope>NUCLEOTIDE SEQUENCE [LARGE SCALE GENOMIC DNA]</scope>
    <source>
        <strain evidence="6 7">NPDC058546</strain>
    </source>
</reference>
<protein>
    <recommendedName>
        <fullName evidence="2">3-hydroxyisobutyryl-CoA hydrolase</fullName>
        <ecNumber evidence="2">3.1.2.4</ecNumber>
    </recommendedName>
</protein>
<dbReference type="SUPFAM" id="SSF52096">
    <property type="entry name" value="ClpP/crotonase"/>
    <property type="match status" value="1"/>
</dbReference>
<comment type="catalytic activity">
    <reaction evidence="1">
        <text>3-hydroxy-2-methylpropanoyl-CoA + H2O = 3-hydroxy-2-methylpropanoate + CoA + H(+)</text>
        <dbReference type="Rhea" id="RHEA:20888"/>
        <dbReference type="ChEBI" id="CHEBI:11805"/>
        <dbReference type="ChEBI" id="CHEBI:15377"/>
        <dbReference type="ChEBI" id="CHEBI:15378"/>
        <dbReference type="ChEBI" id="CHEBI:57287"/>
        <dbReference type="ChEBI" id="CHEBI:57340"/>
        <dbReference type="EC" id="3.1.2.4"/>
    </reaction>
</comment>
<feature type="domain" description="Enoyl-CoA hydratase/isomerase" evidence="5">
    <location>
        <begin position="16"/>
        <end position="343"/>
    </location>
</feature>
<dbReference type="RefSeq" id="WP_189528035.1">
    <property type="nucleotide sequence ID" value="NZ_BMSG01000031.1"/>
</dbReference>
<gene>
    <name evidence="6" type="ORF">ACFWSS_19360</name>
</gene>
<dbReference type="PANTHER" id="PTHR43176:SF3">
    <property type="entry name" value="3-HYDROXYISOBUTYRYL-COA HYDROLASE, MITOCHONDRIAL"/>
    <property type="match status" value="1"/>
</dbReference>
<dbReference type="NCBIfam" id="NF004127">
    <property type="entry name" value="PRK05617.1"/>
    <property type="match status" value="1"/>
</dbReference>
<dbReference type="InterPro" id="IPR029045">
    <property type="entry name" value="ClpP/crotonase-like_dom_sf"/>
</dbReference>
<evidence type="ECO:0000313" key="6">
    <source>
        <dbReference type="EMBL" id="MFD4215039.1"/>
    </source>
</evidence>
<evidence type="ECO:0000256" key="2">
    <source>
        <dbReference type="ARBA" id="ARBA00011915"/>
    </source>
</evidence>
<dbReference type="EC" id="3.1.2.4" evidence="2"/>
<accession>A0ABW6EIC3</accession>
<sequence length="376" mass="39668">MNDDRPLLLETRGTCMHLTLNRPKALNALSHTMVRLLDEALARAEQDDAIQSVLLSGAGDRGLCAGGDIRALHDDARASGRASLEFWRDEYRLNARIARFPKPYVALMDGIVMGGGVGVSAHAGIRVVTERSRVAMPETAIGFVPDVGGTHLLAAAPGELGTHLALTGRSVGAADAVLCGLADHHVPARLLPALTDALGESTGPAGPGTSVVDIVQGFATDPPAGELAAQRDWIDSCYTADTVEDIIRNLRESGVPEALTAADELLTKSPLALKVTLAAVRRAARLDSLEGVLDQEFRVSSRAFEHPDFVEGVRARIIDKDNAPQWKPGSLAEVDDQEVARFFAPLGPDEQELGLAPGPAGISARDGRDGQGGQRG</sequence>
<dbReference type="EMBL" id="JBHXOF010000011">
    <property type="protein sequence ID" value="MFD4215039.1"/>
    <property type="molecule type" value="Genomic_DNA"/>
</dbReference>